<evidence type="ECO:0000256" key="7">
    <source>
        <dbReference type="SAM" id="Phobius"/>
    </source>
</evidence>
<evidence type="ECO:0000313" key="9">
    <source>
        <dbReference type="EMBL" id="RXI08418.1"/>
    </source>
</evidence>
<evidence type="ECO:0000256" key="3">
    <source>
        <dbReference type="ARBA" id="ARBA00008025"/>
    </source>
</evidence>
<dbReference type="Gene3D" id="3.30.450.50">
    <property type="entry name" value="Longin domain"/>
    <property type="match status" value="1"/>
</dbReference>
<dbReference type="Proteomes" id="UP000290289">
    <property type="component" value="Chromosome 1"/>
</dbReference>
<dbReference type="SMART" id="SM01270">
    <property type="entry name" value="Longin"/>
    <property type="match status" value="1"/>
</dbReference>
<protein>
    <recommendedName>
        <fullName evidence="8">Longin domain-containing protein</fullName>
    </recommendedName>
</protein>
<comment type="similarity">
    <text evidence="3">Belongs to the synaptobrevin family.</text>
</comment>
<feature type="compositionally biased region" description="Pro residues" evidence="6">
    <location>
        <begin position="15"/>
        <end position="25"/>
    </location>
</feature>
<dbReference type="STRING" id="3750.A0A498KL18"/>
<dbReference type="Pfam" id="PF13774">
    <property type="entry name" value="Longin"/>
    <property type="match status" value="1"/>
</dbReference>
<organism evidence="9 10">
    <name type="scientific">Malus domestica</name>
    <name type="common">Apple</name>
    <name type="synonym">Pyrus malus</name>
    <dbReference type="NCBI Taxonomy" id="3750"/>
    <lineage>
        <taxon>Eukaryota</taxon>
        <taxon>Viridiplantae</taxon>
        <taxon>Streptophyta</taxon>
        <taxon>Embryophyta</taxon>
        <taxon>Tracheophyta</taxon>
        <taxon>Spermatophyta</taxon>
        <taxon>Magnoliopsida</taxon>
        <taxon>eudicotyledons</taxon>
        <taxon>Gunneridae</taxon>
        <taxon>Pentapetalae</taxon>
        <taxon>rosids</taxon>
        <taxon>fabids</taxon>
        <taxon>Rosales</taxon>
        <taxon>Rosaceae</taxon>
        <taxon>Amygdaloideae</taxon>
        <taxon>Maleae</taxon>
        <taxon>Malus</taxon>
    </lineage>
</organism>
<dbReference type="InterPro" id="IPR011012">
    <property type="entry name" value="Longin-like_dom_sf"/>
</dbReference>
<feature type="domain" description="Longin" evidence="8">
    <location>
        <begin position="217"/>
        <end position="363"/>
    </location>
</feature>
<dbReference type="CDD" id="cd14824">
    <property type="entry name" value="Longin"/>
    <property type="match status" value="1"/>
</dbReference>
<comment type="caution">
    <text evidence="9">The sequence shown here is derived from an EMBL/GenBank/DDBJ whole genome shotgun (WGS) entry which is preliminary data.</text>
</comment>
<evidence type="ECO:0000256" key="5">
    <source>
        <dbReference type="SAM" id="Coils"/>
    </source>
</evidence>
<dbReference type="AlphaFoldDB" id="A0A498KL18"/>
<feature type="compositionally biased region" description="Basic and acidic residues" evidence="6">
    <location>
        <begin position="71"/>
        <end position="89"/>
    </location>
</feature>
<dbReference type="InterPro" id="IPR005518">
    <property type="entry name" value="Remorin_N"/>
</dbReference>
<dbReference type="InterPro" id="IPR005516">
    <property type="entry name" value="Remorin_C"/>
</dbReference>
<dbReference type="SUPFAM" id="SSF64356">
    <property type="entry name" value="SNARE-like"/>
    <property type="match status" value="1"/>
</dbReference>
<comment type="similarity">
    <text evidence="2">Belongs to the remorin family.</text>
</comment>
<evidence type="ECO:0000259" key="8">
    <source>
        <dbReference type="PROSITE" id="PS50859"/>
    </source>
</evidence>
<dbReference type="PANTHER" id="PTHR31775:SF5">
    <property type="entry name" value="REMORIN 1.4"/>
    <property type="match status" value="1"/>
</dbReference>
<sequence>MTEAEEPKKLEPESPSDPPPAPTPAPVEEEKPVVEAPKDPESHKDKSEILPPPPENKAEPDESKALAIVEKPSEPAAEEKSKEDSVDRDAVLARVATEKKLSLIRAWEESEKSKAENKAHKKLSAIGSWENTKKATVEAELKKIEEQLEKKKAEYVEQMKNKIALIHKAAEEKRAVIEAKRGEDLLKAEETAAKYRATGYAPKKLLGCFPDMVKLTIVGRVSDSLCLAKGPSYMNEERENSSFYKQQGEFIFKEISRGALPPSRMTIRVDHHCFKYPFSSFLLCFSICILFPFLNRNPQKIKVNELYLVEKGIAFITLCESSYPRKLAFCYLQELQKEFDKFDSSLIDKIIRPYSFVKFDGVIGSTRKQYIDTRTQVNLSKLNANRKQDLDIATENLSEIIERWRHSDLLERPSTPPPPPPPPQAVSSIGFSPLLEVIALKWTPITLLIAVATVILWVTIIHADENFMILN</sequence>
<reference evidence="9 10" key="1">
    <citation type="submission" date="2018-10" db="EMBL/GenBank/DDBJ databases">
        <title>A high-quality apple genome assembly.</title>
        <authorList>
            <person name="Hu J."/>
        </authorList>
    </citation>
    <scope>NUCLEOTIDE SEQUENCE [LARGE SCALE GENOMIC DNA]</scope>
    <source>
        <strain evidence="10">cv. HFTH1</strain>
        <tissue evidence="9">Young leaf</tissue>
    </source>
</reference>
<proteinExistence type="inferred from homology"/>
<accession>A0A498KL18</accession>
<evidence type="ECO:0000313" key="10">
    <source>
        <dbReference type="Proteomes" id="UP000290289"/>
    </source>
</evidence>
<keyword evidence="7" id="KW-1133">Transmembrane helix</keyword>
<feature type="compositionally biased region" description="Basic and acidic residues" evidence="6">
    <location>
        <begin position="1"/>
        <end position="12"/>
    </location>
</feature>
<name>A0A498KL18_MALDO</name>
<feature type="transmembrane region" description="Helical" evidence="7">
    <location>
        <begin position="445"/>
        <end position="463"/>
    </location>
</feature>
<comment type="subcellular location">
    <subcellularLocation>
        <location evidence="1">Membrane</location>
    </subcellularLocation>
</comment>
<evidence type="ECO:0000256" key="6">
    <source>
        <dbReference type="SAM" id="MobiDB-lite"/>
    </source>
</evidence>
<keyword evidence="7" id="KW-0812">Transmembrane</keyword>
<evidence type="ECO:0000256" key="2">
    <source>
        <dbReference type="ARBA" id="ARBA00005711"/>
    </source>
</evidence>
<feature type="compositionally biased region" description="Basic and acidic residues" evidence="6">
    <location>
        <begin position="28"/>
        <end position="48"/>
    </location>
</feature>
<dbReference type="PROSITE" id="PS50859">
    <property type="entry name" value="LONGIN"/>
    <property type="match status" value="1"/>
</dbReference>
<feature type="region of interest" description="Disordered" evidence="6">
    <location>
        <begin position="1"/>
        <end position="89"/>
    </location>
</feature>
<keyword evidence="10" id="KW-1185">Reference proteome</keyword>
<evidence type="ECO:0000256" key="4">
    <source>
        <dbReference type="ARBA" id="ARBA00023136"/>
    </source>
</evidence>
<dbReference type="GO" id="GO:0016020">
    <property type="term" value="C:membrane"/>
    <property type="evidence" value="ECO:0007669"/>
    <property type="project" value="UniProtKB-SubCell"/>
</dbReference>
<evidence type="ECO:0000256" key="1">
    <source>
        <dbReference type="ARBA" id="ARBA00004370"/>
    </source>
</evidence>
<dbReference type="Pfam" id="PF03766">
    <property type="entry name" value="Remorin_N"/>
    <property type="match status" value="1"/>
</dbReference>
<keyword evidence="5" id="KW-0175">Coiled coil</keyword>
<gene>
    <name evidence="9" type="ORF">DVH24_022562</name>
</gene>
<dbReference type="EMBL" id="RDQH01000327">
    <property type="protein sequence ID" value="RXI08418.1"/>
    <property type="molecule type" value="Genomic_DNA"/>
</dbReference>
<dbReference type="InterPro" id="IPR010908">
    <property type="entry name" value="Longin_dom"/>
</dbReference>
<keyword evidence="4 7" id="KW-0472">Membrane</keyword>
<feature type="coiled-coil region" evidence="5">
    <location>
        <begin position="134"/>
        <end position="165"/>
    </location>
</feature>
<dbReference type="Pfam" id="PF03763">
    <property type="entry name" value="Remorin_C"/>
    <property type="match status" value="1"/>
</dbReference>
<dbReference type="PANTHER" id="PTHR31775">
    <property type="entry name" value="OS02G0117200 PROTEIN"/>
    <property type="match status" value="1"/>
</dbReference>